<proteinExistence type="predicted"/>
<organism evidence="1 2">
    <name type="scientific">Deinococcus enclensis</name>
    <dbReference type="NCBI Taxonomy" id="1049582"/>
    <lineage>
        <taxon>Bacteria</taxon>
        <taxon>Thermotogati</taxon>
        <taxon>Deinococcota</taxon>
        <taxon>Deinococci</taxon>
        <taxon>Deinococcales</taxon>
        <taxon>Deinococcaceae</taxon>
        <taxon>Deinococcus</taxon>
    </lineage>
</organism>
<dbReference type="Proteomes" id="UP001232163">
    <property type="component" value="Unassembled WGS sequence"/>
</dbReference>
<evidence type="ECO:0000313" key="1">
    <source>
        <dbReference type="EMBL" id="MDP9764169.1"/>
    </source>
</evidence>
<dbReference type="Gene3D" id="3.40.50.11010">
    <property type="match status" value="1"/>
</dbReference>
<gene>
    <name evidence="1" type="ORF">QO006_001594</name>
</gene>
<reference evidence="1 2" key="1">
    <citation type="submission" date="2023-07" db="EMBL/GenBank/DDBJ databases">
        <title>Genomic Encyclopedia of Type Strains, Phase IV (KMG-IV): sequencing the most valuable type-strain genomes for metagenomic binning, comparative biology and taxonomic classification.</title>
        <authorList>
            <person name="Goeker M."/>
        </authorList>
    </citation>
    <scope>NUCLEOTIDE SEQUENCE [LARGE SCALE GENOMIC DNA]</scope>
    <source>
        <strain evidence="1 2">NIO-1023</strain>
    </source>
</reference>
<protein>
    <submittedName>
        <fullName evidence="1">Glycosyltransferase involved in cell wall biosynthesis</fullName>
    </submittedName>
</protein>
<sequence length="390" mass="43640">MSVPPTSTMTSYPDAPALLVLSHLRWDFVFQRPQHLMTRAARERPVYYIEEPHFGDWEDHLDVRREACGVTVCAPHIQQGHSPAQSQARTARLLAEFVQAEQLAEYDLWVYTPMELPVTAGLRPRVTVYDCMDELANFRGAPPELRTREARLFRQADVVFTGGHRLYEAKCRQHRNVHPFPSSVDTAHFAQARTTRQDPEDQAGLPRPRLGFYGVIDERFDIDLIGEVARRQPDWQFVLIGPVVKINPADLPRAANIHYLGQKSYAELPHYLGGWDVALLPFALNEATEFISPTKTPEYLAGGVPVVSTGIRDVIRPYGELDLVRIADGADAFEAACAAALREAGTPAAQARQARADEHLSQLSWDATWQAMQAQMNAARPVVLAESADD</sequence>
<dbReference type="Gene3D" id="3.40.50.2000">
    <property type="entry name" value="Glycogen Phosphorylase B"/>
    <property type="match status" value="1"/>
</dbReference>
<comment type="caution">
    <text evidence="1">The sequence shown here is derived from an EMBL/GenBank/DDBJ whole genome shotgun (WGS) entry which is preliminary data.</text>
</comment>
<dbReference type="Pfam" id="PF13692">
    <property type="entry name" value="Glyco_trans_1_4"/>
    <property type="match status" value="1"/>
</dbReference>
<dbReference type="CDD" id="cd04950">
    <property type="entry name" value="GT4_TuaH-like"/>
    <property type="match status" value="1"/>
</dbReference>
<dbReference type="PANTHER" id="PTHR12526:SF630">
    <property type="entry name" value="GLYCOSYLTRANSFERASE"/>
    <property type="match status" value="1"/>
</dbReference>
<keyword evidence="2" id="KW-1185">Reference proteome</keyword>
<dbReference type="SUPFAM" id="SSF53756">
    <property type="entry name" value="UDP-Glycosyltransferase/glycogen phosphorylase"/>
    <property type="match status" value="1"/>
</dbReference>
<dbReference type="EMBL" id="JAURUR010000003">
    <property type="protein sequence ID" value="MDP9764169.1"/>
    <property type="molecule type" value="Genomic_DNA"/>
</dbReference>
<evidence type="ECO:0000313" key="2">
    <source>
        <dbReference type="Proteomes" id="UP001232163"/>
    </source>
</evidence>
<dbReference type="PANTHER" id="PTHR12526">
    <property type="entry name" value="GLYCOSYLTRANSFERASE"/>
    <property type="match status" value="1"/>
</dbReference>
<name>A0ABT9MCE2_9DEIO</name>
<dbReference type="RefSeq" id="WP_118376016.1">
    <property type="nucleotide sequence ID" value="NZ_JAURUR010000003.1"/>
</dbReference>
<accession>A0ABT9MCE2</accession>